<keyword evidence="7" id="KW-0539">Nucleus</keyword>
<evidence type="ECO:0000256" key="7">
    <source>
        <dbReference type="ARBA" id="ARBA00023242"/>
    </source>
</evidence>
<dbReference type="EMBL" id="MU167224">
    <property type="protein sequence ID" value="KAG0149865.1"/>
    <property type="molecule type" value="Genomic_DNA"/>
</dbReference>
<comment type="similarity">
    <text evidence="3">Belongs to the HARBI1 family.</text>
</comment>
<evidence type="ECO:0000256" key="4">
    <source>
        <dbReference type="ARBA" id="ARBA00022722"/>
    </source>
</evidence>
<comment type="caution">
    <text evidence="9">The sequence shown here is derived from an EMBL/GenBank/DDBJ whole genome shotgun (WGS) entry which is preliminary data.</text>
</comment>
<evidence type="ECO:0000313" key="9">
    <source>
        <dbReference type="EMBL" id="KAG0149865.1"/>
    </source>
</evidence>
<dbReference type="PANTHER" id="PTHR22930:SF85">
    <property type="entry name" value="GH03217P-RELATED"/>
    <property type="match status" value="1"/>
</dbReference>
<protein>
    <recommendedName>
        <fullName evidence="8">DDE Tnp4 domain-containing protein</fullName>
    </recommendedName>
</protein>
<keyword evidence="10" id="KW-1185">Reference proteome</keyword>
<dbReference type="GO" id="GO:0016787">
    <property type="term" value="F:hydrolase activity"/>
    <property type="evidence" value="ECO:0007669"/>
    <property type="project" value="UniProtKB-KW"/>
</dbReference>
<reference evidence="9" key="1">
    <citation type="submission" date="2013-11" db="EMBL/GenBank/DDBJ databases">
        <title>Genome sequence of the fusiform rust pathogen reveals effectors for host alternation and coevolution with pine.</title>
        <authorList>
            <consortium name="DOE Joint Genome Institute"/>
            <person name="Smith K."/>
            <person name="Pendleton A."/>
            <person name="Kubisiak T."/>
            <person name="Anderson C."/>
            <person name="Salamov A."/>
            <person name="Aerts A."/>
            <person name="Riley R."/>
            <person name="Clum A."/>
            <person name="Lindquist E."/>
            <person name="Ence D."/>
            <person name="Campbell M."/>
            <person name="Kronenberg Z."/>
            <person name="Feau N."/>
            <person name="Dhillon B."/>
            <person name="Hamelin R."/>
            <person name="Burleigh J."/>
            <person name="Smith J."/>
            <person name="Yandell M."/>
            <person name="Nelson C."/>
            <person name="Grigoriev I."/>
            <person name="Davis J."/>
        </authorList>
    </citation>
    <scope>NUCLEOTIDE SEQUENCE</scope>
    <source>
        <strain evidence="9">G11</strain>
    </source>
</reference>
<keyword evidence="5" id="KW-0479">Metal-binding</keyword>
<dbReference type="GO" id="GO:0004518">
    <property type="term" value="F:nuclease activity"/>
    <property type="evidence" value="ECO:0007669"/>
    <property type="project" value="UniProtKB-KW"/>
</dbReference>
<keyword evidence="6" id="KW-0378">Hydrolase</keyword>
<feature type="domain" description="DDE Tnp4" evidence="8">
    <location>
        <begin position="220"/>
        <end position="364"/>
    </location>
</feature>
<evidence type="ECO:0000256" key="5">
    <source>
        <dbReference type="ARBA" id="ARBA00022723"/>
    </source>
</evidence>
<dbReference type="OrthoDB" id="2502344at2759"/>
<organism evidence="9 10">
    <name type="scientific">Cronartium quercuum f. sp. fusiforme G11</name>
    <dbReference type="NCBI Taxonomy" id="708437"/>
    <lineage>
        <taxon>Eukaryota</taxon>
        <taxon>Fungi</taxon>
        <taxon>Dikarya</taxon>
        <taxon>Basidiomycota</taxon>
        <taxon>Pucciniomycotina</taxon>
        <taxon>Pucciniomycetes</taxon>
        <taxon>Pucciniales</taxon>
        <taxon>Coleosporiaceae</taxon>
        <taxon>Cronartium</taxon>
    </lineage>
</organism>
<accession>A0A9P6NMI3</accession>
<dbReference type="Proteomes" id="UP000886653">
    <property type="component" value="Unassembled WGS sequence"/>
</dbReference>
<evidence type="ECO:0000313" key="10">
    <source>
        <dbReference type="Proteomes" id="UP000886653"/>
    </source>
</evidence>
<evidence type="ECO:0000256" key="6">
    <source>
        <dbReference type="ARBA" id="ARBA00022801"/>
    </source>
</evidence>
<evidence type="ECO:0000259" key="8">
    <source>
        <dbReference type="Pfam" id="PF13359"/>
    </source>
</evidence>
<comment type="cofactor">
    <cofactor evidence="1">
        <name>a divalent metal cation</name>
        <dbReference type="ChEBI" id="CHEBI:60240"/>
    </cofactor>
</comment>
<dbReference type="InterPro" id="IPR045249">
    <property type="entry name" value="HARBI1-like"/>
</dbReference>
<evidence type="ECO:0000256" key="3">
    <source>
        <dbReference type="ARBA" id="ARBA00006958"/>
    </source>
</evidence>
<dbReference type="GO" id="GO:0005634">
    <property type="term" value="C:nucleus"/>
    <property type="evidence" value="ECO:0007669"/>
    <property type="project" value="UniProtKB-SubCell"/>
</dbReference>
<dbReference type="AlphaFoldDB" id="A0A9P6NMI3"/>
<dbReference type="InterPro" id="IPR027806">
    <property type="entry name" value="HARBI1_dom"/>
</dbReference>
<dbReference type="PANTHER" id="PTHR22930">
    <property type="match status" value="1"/>
</dbReference>
<evidence type="ECO:0000256" key="2">
    <source>
        <dbReference type="ARBA" id="ARBA00004123"/>
    </source>
</evidence>
<dbReference type="Pfam" id="PF13359">
    <property type="entry name" value="DDE_Tnp_4"/>
    <property type="match status" value="1"/>
</dbReference>
<keyword evidence="4" id="KW-0540">Nuclease</keyword>
<sequence>MPQVSLHTQILRELPTIAAFVANNALEELLMPPTQRLPSLGAILFPHTPKMTQMYNQLFNEEEELVELLTMVSTTRYLAPRFKLHWETPFQLGDMLRDRNTEFRQAVRTIPTGFRALLDLIADHPVFISASPNQPPPVVHQLALTLERLGTNGNGASIGRFGRMYKMSRGCVITSTRRVLIAILDRGKDYVSWPSPERRHKSSNVLAREGFPHCVGFVKGATFPIYQRPGLHGETFYDRKSRYSINAQIVCDCDRRITAVYAGWPGSCADVTVFGKMSVAKNAERFFGAATNTVTRSYKAQAANNERVRDFNYYVAKTRVRNEHSIGVLKGRWPSLECMRLHLYGRTHMHAYSQWIRACVILSNIFAGLEDAWTELFEEEVEQEPVILTNVVAAEMGLLRCEVVGDYAVASN</sequence>
<gene>
    <name evidence="9" type="ORF">CROQUDRAFT_104795</name>
</gene>
<dbReference type="GO" id="GO:0046872">
    <property type="term" value="F:metal ion binding"/>
    <property type="evidence" value="ECO:0007669"/>
    <property type="project" value="UniProtKB-KW"/>
</dbReference>
<evidence type="ECO:0000256" key="1">
    <source>
        <dbReference type="ARBA" id="ARBA00001968"/>
    </source>
</evidence>
<name>A0A9P6NMI3_9BASI</name>
<proteinExistence type="inferred from homology"/>
<comment type="subcellular location">
    <subcellularLocation>
        <location evidence="2">Nucleus</location>
    </subcellularLocation>
</comment>